<evidence type="ECO:0000313" key="1">
    <source>
        <dbReference type="EMBL" id="PBK60106.1"/>
    </source>
</evidence>
<protein>
    <submittedName>
        <fullName evidence="1">Uncharacterized protein</fullName>
    </submittedName>
</protein>
<keyword evidence="2" id="KW-1185">Reference proteome</keyword>
<organism evidence="1 2">
    <name type="scientific">Armillaria solidipes</name>
    <dbReference type="NCBI Taxonomy" id="1076256"/>
    <lineage>
        <taxon>Eukaryota</taxon>
        <taxon>Fungi</taxon>
        <taxon>Dikarya</taxon>
        <taxon>Basidiomycota</taxon>
        <taxon>Agaricomycotina</taxon>
        <taxon>Agaricomycetes</taxon>
        <taxon>Agaricomycetidae</taxon>
        <taxon>Agaricales</taxon>
        <taxon>Marasmiineae</taxon>
        <taxon>Physalacriaceae</taxon>
        <taxon>Armillaria</taxon>
    </lineage>
</organism>
<proteinExistence type="predicted"/>
<dbReference type="Proteomes" id="UP000218334">
    <property type="component" value="Unassembled WGS sequence"/>
</dbReference>
<evidence type="ECO:0000313" key="2">
    <source>
        <dbReference type="Proteomes" id="UP000218334"/>
    </source>
</evidence>
<dbReference type="AlphaFoldDB" id="A0A2H3BAN8"/>
<name>A0A2H3BAN8_9AGAR</name>
<gene>
    <name evidence="1" type="ORF">ARMSODRAFT_738035</name>
</gene>
<dbReference type="EMBL" id="KZ293492">
    <property type="protein sequence ID" value="PBK60106.1"/>
    <property type="molecule type" value="Genomic_DNA"/>
</dbReference>
<sequence length="88" mass="9908">MAAKDPERYPLQGPLVDRPVLSHFTRRPRPVLSTASTAINPGHIASLRESNRQNSAEGNSLTAWTIDAWGQRFFLDNTQYTYFGCRAD</sequence>
<accession>A0A2H3BAN8</accession>
<reference evidence="2" key="1">
    <citation type="journal article" date="2017" name="Nat. Ecol. Evol.">
        <title>Genome expansion and lineage-specific genetic innovations in the forest pathogenic fungi Armillaria.</title>
        <authorList>
            <person name="Sipos G."/>
            <person name="Prasanna A.N."/>
            <person name="Walter M.C."/>
            <person name="O'Connor E."/>
            <person name="Balint B."/>
            <person name="Krizsan K."/>
            <person name="Kiss B."/>
            <person name="Hess J."/>
            <person name="Varga T."/>
            <person name="Slot J."/>
            <person name="Riley R."/>
            <person name="Boka B."/>
            <person name="Rigling D."/>
            <person name="Barry K."/>
            <person name="Lee J."/>
            <person name="Mihaltcheva S."/>
            <person name="LaButti K."/>
            <person name="Lipzen A."/>
            <person name="Waldron R."/>
            <person name="Moloney N.M."/>
            <person name="Sperisen C."/>
            <person name="Kredics L."/>
            <person name="Vagvoelgyi C."/>
            <person name="Patrignani A."/>
            <person name="Fitzpatrick D."/>
            <person name="Nagy I."/>
            <person name="Doyle S."/>
            <person name="Anderson J.B."/>
            <person name="Grigoriev I.V."/>
            <person name="Gueldener U."/>
            <person name="Muensterkoetter M."/>
            <person name="Nagy L.G."/>
        </authorList>
    </citation>
    <scope>NUCLEOTIDE SEQUENCE [LARGE SCALE GENOMIC DNA]</scope>
    <source>
        <strain evidence="2">28-4</strain>
    </source>
</reference>